<feature type="compositionally biased region" description="Low complexity" evidence="2">
    <location>
        <begin position="1"/>
        <end position="35"/>
    </location>
</feature>
<comment type="caution">
    <text evidence="3">The sequence shown here is derived from an EMBL/GenBank/DDBJ whole genome shotgun (WGS) entry which is preliminary data.</text>
</comment>
<dbReference type="CDD" id="cd02440">
    <property type="entry name" value="AdoMet_MTases"/>
    <property type="match status" value="1"/>
</dbReference>
<dbReference type="EMBL" id="CAUWAG010000003">
    <property type="protein sequence ID" value="CAJ2499660.1"/>
    <property type="molecule type" value="Genomic_DNA"/>
</dbReference>
<gene>
    <name evidence="3" type="ORF">KHLLAP_LOCUS128</name>
</gene>
<evidence type="ECO:0000313" key="4">
    <source>
        <dbReference type="Proteomes" id="UP001295740"/>
    </source>
</evidence>
<sequence>MSEPSASKAPATAPKADTASTPTPTGGVAEAASPAPASPPAPETATTATTATTAAPGDGDNAPSSSILPASHWAQAPAPQVDDGQSDVDSAYGDDNASSTASLSASILEYRTVHGRTFHSERGNAQSWNPNDAQHDESMDLLHHVSTLLQGGNIFLAPIDDGVQKVLDLGCGTELTMASDFADQYPGAEVIGVDISPQQPQWVPSNCKFEIDDITMPWTYAPNNFDYIHMRWLVGAIPDWDTLFKEAFKSIKPGGYFESVEASPMITSDDNTVPHGCALDQWGRVFWEAGKTFGRSFKVLEEGLQRKAMEAAGFVDIKEHNFKTPLGSWPADPKMKEIGQFNALALEQDIEGFIVYMWTTVVGWSKEEISVYAAHLRRELRSTEFHAYYPQKVLIGRKPAAGEA</sequence>
<dbReference type="Pfam" id="PF13489">
    <property type="entry name" value="Methyltransf_23"/>
    <property type="match status" value="1"/>
</dbReference>
<keyword evidence="4" id="KW-1185">Reference proteome</keyword>
<evidence type="ECO:0000256" key="1">
    <source>
        <dbReference type="ARBA" id="ARBA00038158"/>
    </source>
</evidence>
<reference evidence="3" key="1">
    <citation type="submission" date="2023-10" db="EMBL/GenBank/DDBJ databases">
        <authorList>
            <person name="Hackl T."/>
        </authorList>
    </citation>
    <scope>NUCLEOTIDE SEQUENCE</scope>
</reference>
<evidence type="ECO:0000256" key="2">
    <source>
        <dbReference type="SAM" id="MobiDB-lite"/>
    </source>
</evidence>
<dbReference type="Proteomes" id="UP001295740">
    <property type="component" value="Unassembled WGS sequence"/>
</dbReference>
<name>A0AAI8V8A1_9PEZI</name>
<feature type="region of interest" description="Disordered" evidence="2">
    <location>
        <begin position="1"/>
        <end position="99"/>
    </location>
</feature>
<dbReference type="AlphaFoldDB" id="A0AAI8V8A1"/>
<evidence type="ECO:0000313" key="3">
    <source>
        <dbReference type="EMBL" id="CAJ2499660.1"/>
    </source>
</evidence>
<protein>
    <submittedName>
        <fullName evidence="3">Uu.00g025130.m01.CDS01</fullName>
    </submittedName>
</protein>
<feature type="compositionally biased region" description="Low complexity" evidence="2">
    <location>
        <begin position="43"/>
        <end position="56"/>
    </location>
</feature>
<accession>A0AAI8V8A1</accession>
<comment type="similarity">
    <text evidence="1">Belongs to the methyltransferase superfamily. LaeA methyltransferase family.</text>
</comment>
<dbReference type="SUPFAM" id="SSF53335">
    <property type="entry name" value="S-adenosyl-L-methionine-dependent methyltransferases"/>
    <property type="match status" value="1"/>
</dbReference>
<dbReference type="Gene3D" id="3.40.50.150">
    <property type="entry name" value="Vaccinia Virus protein VP39"/>
    <property type="match status" value="1"/>
</dbReference>
<dbReference type="InterPro" id="IPR029063">
    <property type="entry name" value="SAM-dependent_MTases_sf"/>
</dbReference>
<dbReference type="GO" id="GO:0008168">
    <property type="term" value="F:methyltransferase activity"/>
    <property type="evidence" value="ECO:0007669"/>
    <property type="project" value="TreeGrafter"/>
</dbReference>
<dbReference type="PANTHER" id="PTHR43591">
    <property type="entry name" value="METHYLTRANSFERASE"/>
    <property type="match status" value="1"/>
</dbReference>
<organism evidence="3 4">
    <name type="scientific">Anthostomella pinea</name>
    <dbReference type="NCBI Taxonomy" id="933095"/>
    <lineage>
        <taxon>Eukaryota</taxon>
        <taxon>Fungi</taxon>
        <taxon>Dikarya</taxon>
        <taxon>Ascomycota</taxon>
        <taxon>Pezizomycotina</taxon>
        <taxon>Sordariomycetes</taxon>
        <taxon>Xylariomycetidae</taxon>
        <taxon>Xylariales</taxon>
        <taxon>Xylariaceae</taxon>
        <taxon>Anthostomella</taxon>
    </lineage>
</organism>
<proteinExistence type="inferred from homology"/>
<dbReference type="PANTHER" id="PTHR43591:SF10">
    <property type="entry name" value="ABC TRANSMEMBRANE TYPE-1 DOMAIN-CONTAINING PROTEIN-RELATED"/>
    <property type="match status" value="1"/>
</dbReference>